<sequence length="364" mass="40477">MKIATDRNWCYNCLKSSHQLKSCTSIFSCRTCKRKHHSLLHREVPTESSQKTASSLVSRSQSNTTVLLATAIVQVQDANGEMQSFRALFDTGSQSNFITESAVSRLNLKCSKTTGCVSGLGEAAASILGDVTCHIGTNDKPVFILDLHVLSKICGDQPIANLNTSGWSHIKALPLADPGFDIPGSIDLLFAADVFADSLLNQQIKGGPSQPTAFNSIFGWLLLGKTRIATTTMLQTLETDCELNSLVQRFWELDSLPKTPIWTPEESLCEQKFISDHTRDDSGRYILCLPFKDDSEPSFIGSRDVALRRFHAIERRLSRDSDLHSQYLDFMSDYIKTGHMSLVPADEMEKGKYYIPHHSVLRPD</sequence>
<dbReference type="PANTHER" id="PTHR47331:SF1">
    <property type="entry name" value="GAG-LIKE PROTEIN"/>
    <property type="match status" value="1"/>
</dbReference>
<protein>
    <submittedName>
        <fullName evidence="1">Jg22728 protein</fullName>
    </submittedName>
</protein>
<dbReference type="Proteomes" id="UP000838756">
    <property type="component" value="Unassembled WGS sequence"/>
</dbReference>
<keyword evidence="2" id="KW-1185">Reference proteome</keyword>
<dbReference type="Gene3D" id="2.40.70.10">
    <property type="entry name" value="Acid Proteases"/>
    <property type="match status" value="1"/>
</dbReference>
<dbReference type="InterPro" id="IPR021109">
    <property type="entry name" value="Peptidase_aspartic_dom_sf"/>
</dbReference>
<accession>A0A8S4QGI0</accession>
<evidence type="ECO:0000313" key="1">
    <source>
        <dbReference type="EMBL" id="CAH2210304.1"/>
    </source>
</evidence>
<feature type="non-terminal residue" evidence="1">
    <location>
        <position position="364"/>
    </location>
</feature>
<proteinExistence type="predicted"/>
<dbReference type="EMBL" id="CAKXAJ010007142">
    <property type="protein sequence ID" value="CAH2210304.1"/>
    <property type="molecule type" value="Genomic_DNA"/>
</dbReference>
<organism evidence="1 2">
    <name type="scientific">Pararge aegeria aegeria</name>
    <dbReference type="NCBI Taxonomy" id="348720"/>
    <lineage>
        <taxon>Eukaryota</taxon>
        <taxon>Metazoa</taxon>
        <taxon>Ecdysozoa</taxon>
        <taxon>Arthropoda</taxon>
        <taxon>Hexapoda</taxon>
        <taxon>Insecta</taxon>
        <taxon>Pterygota</taxon>
        <taxon>Neoptera</taxon>
        <taxon>Endopterygota</taxon>
        <taxon>Lepidoptera</taxon>
        <taxon>Glossata</taxon>
        <taxon>Ditrysia</taxon>
        <taxon>Papilionoidea</taxon>
        <taxon>Nymphalidae</taxon>
        <taxon>Satyrinae</taxon>
        <taxon>Satyrini</taxon>
        <taxon>Parargina</taxon>
        <taxon>Pararge</taxon>
    </lineage>
</organism>
<comment type="caution">
    <text evidence="1">The sequence shown here is derived from an EMBL/GenBank/DDBJ whole genome shotgun (WGS) entry which is preliminary data.</text>
</comment>
<evidence type="ECO:0000313" key="2">
    <source>
        <dbReference type="Proteomes" id="UP000838756"/>
    </source>
</evidence>
<name>A0A8S4QGI0_9NEOP</name>
<reference evidence="1" key="1">
    <citation type="submission" date="2022-03" db="EMBL/GenBank/DDBJ databases">
        <authorList>
            <person name="Lindestad O."/>
        </authorList>
    </citation>
    <scope>NUCLEOTIDE SEQUENCE</scope>
</reference>
<dbReference type="PANTHER" id="PTHR47331">
    <property type="entry name" value="PHD-TYPE DOMAIN-CONTAINING PROTEIN"/>
    <property type="match status" value="1"/>
</dbReference>
<gene>
    <name evidence="1" type="primary">jg22728</name>
    <name evidence="1" type="ORF">PAEG_LOCUS2214</name>
</gene>
<dbReference type="OrthoDB" id="8123403at2759"/>
<dbReference type="AlphaFoldDB" id="A0A8S4QGI0"/>